<protein>
    <submittedName>
        <fullName evidence="1">Uncharacterized protein</fullName>
    </submittedName>
</protein>
<comment type="caution">
    <text evidence="1">The sequence shown here is derived from an EMBL/GenBank/DDBJ whole genome shotgun (WGS) entry which is preliminary data.</text>
</comment>
<gene>
    <name evidence="1" type="ORF">C9I99_12630</name>
</gene>
<keyword evidence="2" id="KW-1185">Reference proteome</keyword>
<dbReference type="Gene3D" id="3.40.50.720">
    <property type="entry name" value="NAD(P)-binding Rossmann-like Domain"/>
    <property type="match status" value="1"/>
</dbReference>
<dbReference type="Proteomes" id="UP000241222">
    <property type="component" value="Unassembled WGS sequence"/>
</dbReference>
<reference evidence="1 2" key="1">
    <citation type="submission" date="2018-03" db="EMBL/GenBank/DDBJ databases">
        <title>Whole genome sequencing of Histamine producing bacteria.</title>
        <authorList>
            <person name="Butler K."/>
        </authorList>
    </citation>
    <scope>NUCLEOTIDE SEQUENCE [LARGE SCALE GENOMIC DNA]</scope>
    <source>
        <strain evidence="1 2">JCM 13586</strain>
    </source>
</reference>
<dbReference type="SUPFAM" id="SSF51735">
    <property type="entry name" value="NAD(P)-binding Rossmann-fold domains"/>
    <property type="match status" value="1"/>
</dbReference>
<dbReference type="AlphaFoldDB" id="A0A2T3IYE4"/>
<dbReference type="EMBL" id="PYMH01000005">
    <property type="protein sequence ID" value="PSU33611.1"/>
    <property type="molecule type" value="Genomic_DNA"/>
</dbReference>
<accession>A0A2T3IYE4</accession>
<evidence type="ECO:0000313" key="2">
    <source>
        <dbReference type="Proteomes" id="UP000241222"/>
    </source>
</evidence>
<evidence type="ECO:0000313" key="1">
    <source>
        <dbReference type="EMBL" id="PSU33611.1"/>
    </source>
</evidence>
<dbReference type="OrthoDB" id="112777at2"/>
<name>A0A2T3IYE4_9GAMM</name>
<organism evidence="1 2">
    <name type="scientific">Photobacterium lutimaris</name>
    <dbReference type="NCBI Taxonomy" id="388278"/>
    <lineage>
        <taxon>Bacteria</taxon>
        <taxon>Pseudomonadati</taxon>
        <taxon>Pseudomonadota</taxon>
        <taxon>Gammaproteobacteria</taxon>
        <taxon>Vibrionales</taxon>
        <taxon>Vibrionaceae</taxon>
        <taxon>Photobacterium</taxon>
    </lineage>
</organism>
<sequence length="310" mass="35202">MKRALVLGAEHEMGALLCQSLAQYNWQITATIADPSQPFSLSANLTLAELTKQDGELLDDLVADTDTVFLHLPDPILDRRVIFSLDEILKRVIRCQRNLVITTNAYDTRQPWLDRLIFWKKKKPVDYALPKKIRTQLEKAAAAGANIKVLCFGHNLNFSLDQSYLGILVKETNHKLILQSPSAYGVNHYWTYLPDLAENIALQITTEPTFTCPLAIDYYPGHQASIKDIARGLALSTGKPVTVTPLHWTLLEAFSLFSPLFRRFINMRSLWQQGGKIPIPPSPWQQSMLKHTPLELALQRSWHQLRHPSC</sequence>
<dbReference type="RefSeq" id="WP_107349245.1">
    <property type="nucleotide sequence ID" value="NZ_PYMH01000005.1"/>
</dbReference>
<proteinExistence type="predicted"/>
<dbReference type="InterPro" id="IPR036291">
    <property type="entry name" value="NAD(P)-bd_dom_sf"/>
</dbReference>